<comment type="catalytic activity">
    <reaction evidence="4 5">
        <text>7-aminomethyl-7-carbaguanine + guanosine(34) in tRNA = 7-aminomethyl-7-carbaguanosine(34) in tRNA + guanine</text>
        <dbReference type="Rhea" id="RHEA:24104"/>
        <dbReference type="Rhea" id="RHEA-COMP:10341"/>
        <dbReference type="Rhea" id="RHEA-COMP:10342"/>
        <dbReference type="ChEBI" id="CHEBI:16235"/>
        <dbReference type="ChEBI" id="CHEBI:58703"/>
        <dbReference type="ChEBI" id="CHEBI:74269"/>
        <dbReference type="ChEBI" id="CHEBI:82833"/>
        <dbReference type="EC" id="2.4.2.29"/>
    </reaction>
</comment>
<dbReference type="InterPro" id="IPR036511">
    <property type="entry name" value="TGT-like_sf"/>
</dbReference>
<reference evidence="7 8" key="1">
    <citation type="submission" date="2017-11" db="EMBL/GenBank/DDBJ databases">
        <title>Genome-resolved metagenomics identifies genetic mobility, metabolic interactions, and unexpected diversity in perchlorate-reducing communities.</title>
        <authorList>
            <person name="Barnum T.P."/>
            <person name="Figueroa I.A."/>
            <person name="Carlstrom C.I."/>
            <person name="Lucas L.N."/>
            <person name="Engelbrektson A.L."/>
            <person name="Coates J.D."/>
        </authorList>
    </citation>
    <scope>NUCLEOTIDE SEQUENCE [LARGE SCALE GENOMIC DNA]</scope>
    <source>
        <strain evidence="7">BM706</strain>
    </source>
</reference>
<feature type="binding site" evidence="5">
    <location>
        <position position="224"/>
    </location>
    <ligand>
        <name>substrate</name>
    </ligand>
</feature>
<feature type="binding site" evidence="5">
    <location>
        <begin position="100"/>
        <end position="104"/>
    </location>
    <ligand>
        <name>substrate</name>
    </ligand>
</feature>
<comment type="pathway">
    <text evidence="5">tRNA modification; tRNA-queuosine biosynthesis.</text>
</comment>
<keyword evidence="3 5" id="KW-0819">tRNA processing</keyword>
<proteinExistence type="inferred from homology"/>
<dbReference type="FunFam" id="3.20.20.105:FF:000001">
    <property type="entry name" value="Queuine tRNA-ribosyltransferase"/>
    <property type="match status" value="1"/>
</dbReference>
<dbReference type="NCBIfam" id="TIGR00430">
    <property type="entry name" value="Q_tRNA_tgt"/>
    <property type="match status" value="1"/>
</dbReference>
<dbReference type="Gene3D" id="3.20.20.105">
    <property type="entry name" value="Queuine tRNA-ribosyltransferase-like"/>
    <property type="match status" value="1"/>
</dbReference>
<feature type="binding site" evidence="5">
    <location>
        <position position="343"/>
    </location>
    <ligand>
        <name>Zn(2+)</name>
        <dbReference type="ChEBI" id="CHEBI:29105"/>
    </ligand>
</feature>
<dbReference type="Proteomes" id="UP000234857">
    <property type="component" value="Unassembled WGS sequence"/>
</dbReference>
<name>A0A2N5Z9J4_MUIH1</name>
<feature type="region of interest" description="RNA binding; important for wobble base 34 recognition" evidence="5">
    <location>
        <begin position="279"/>
        <end position="283"/>
    </location>
</feature>
<dbReference type="Pfam" id="PF01702">
    <property type="entry name" value="TGT"/>
    <property type="match status" value="1"/>
</dbReference>
<feature type="region of interest" description="RNA binding" evidence="5">
    <location>
        <begin position="255"/>
        <end position="261"/>
    </location>
</feature>
<dbReference type="GO" id="GO:0005829">
    <property type="term" value="C:cytosol"/>
    <property type="evidence" value="ECO:0007669"/>
    <property type="project" value="TreeGrafter"/>
</dbReference>
<dbReference type="NCBIfam" id="TIGR00449">
    <property type="entry name" value="tgt_general"/>
    <property type="match status" value="1"/>
</dbReference>
<evidence type="ECO:0000313" key="7">
    <source>
        <dbReference type="EMBL" id="PLX15348.1"/>
    </source>
</evidence>
<dbReference type="PANTHER" id="PTHR46499">
    <property type="entry name" value="QUEUINE TRNA-RIBOSYLTRANSFERASE"/>
    <property type="match status" value="1"/>
</dbReference>
<sequence length="381" mass="43606">MKLINRRKKMRIEILKRSQKTKARLTKITTPHSVIETPVFMPVGTKATVKTMSPEELYASDAYIILSNTYHLMLRPGADIVEKAGGLHKFMNYDRSILTDSGGFQVFSLSNLNKIDEDGVVFREHIGGNYIKMTPESSIEIQNKLGADIIMAFDECAPYPCKEDYVISAMKRTHNWAKRSLESHKKKDSQALFGIVQGGMYKKWRKESAEFLASLDFPGYSIGGLSVGEPMELMKEILDHTTDFMPLEKPRYLMGVGSPMELVDGALLGVDMFDCVLPTRLARHGVLLTDHGRMNIKNSRFKEDFTPIDENCDCYTCRNYSRAYLNHLFRSQEMFGLRLNSIHNIHYLIDLMKRLREAIRNEDEVSFRDSLAEKWGDGKYS</sequence>
<feature type="domain" description="tRNA-guanine(15) transglycosylase-like" evidence="6">
    <location>
        <begin position="21"/>
        <end position="375"/>
    </location>
</feature>
<evidence type="ECO:0000256" key="5">
    <source>
        <dbReference type="HAMAP-Rule" id="MF_00168"/>
    </source>
</evidence>
<dbReference type="GO" id="GO:0008479">
    <property type="term" value="F:tRNA-guanosine(34) queuine transglycosylase activity"/>
    <property type="evidence" value="ECO:0007669"/>
    <property type="project" value="UniProtKB-UniRule"/>
</dbReference>
<feature type="active site" description="Proton acceptor" evidence="5">
    <location>
        <position position="100"/>
    </location>
</feature>
<protein>
    <recommendedName>
        <fullName evidence="5">Queuine tRNA-ribosyltransferase</fullName>
        <ecNumber evidence="5">2.4.2.29</ecNumber>
    </recommendedName>
    <alternativeName>
        <fullName evidence="5">Guanine insertion enzyme</fullName>
    </alternativeName>
    <alternativeName>
        <fullName evidence="5">tRNA-guanine transglycosylase</fullName>
    </alternativeName>
</protein>
<dbReference type="GO" id="GO:0008616">
    <property type="term" value="P:tRNA queuosine(34) biosynthetic process"/>
    <property type="evidence" value="ECO:0007669"/>
    <property type="project" value="UniProtKB-UniRule"/>
</dbReference>
<evidence type="ECO:0000256" key="3">
    <source>
        <dbReference type="ARBA" id="ARBA00022694"/>
    </source>
</evidence>
<evidence type="ECO:0000313" key="8">
    <source>
        <dbReference type="Proteomes" id="UP000234857"/>
    </source>
</evidence>
<comment type="cofactor">
    <cofactor evidence="5">
        <name>Zn(2+)</name>
        <dbReference type="ChEBI" id="CHEBI:29105"/>
    </cofactor>
    <text evidence="5">Binds 1 zinc ion per subunit.</text>
</comment>
<evidence type="ECO:0000256" key="2">
    <source>
        <dbReference type="ARBA" id="ARBA00022679"/>
    </source>
</evidence>
<dbReference type="EMBL" id="PKTG01000141">
    <property type="protein sequence ID" value="PLX15348.1"/>
    <property type="molecule type" value="Genomic_DNA"/>
</dbReference>
<dbReference type="AlphaFoldDB" id="A0A2N5Z9J4"/>
<comment type="caution">
    <text evidence="7">The sequence shown here is derived from an EMBL/GenBank/DDBJ whole genome shotgun (WGS) entry which is preliminary data.</text>
</comment>
<dbReference type="UniPathway" id="UPA00392"/>
<evidence type="ECO:0000256" key="4">
    <source>
        <dbReference type="ARBA" id="ARBA00050112"/>
    </source>
</evidence>
<comment type="subunit">
    <text evidence="5">Homodimer. Within each dimer, one monomer is responsible for RNA recognition and catalysis, while the other monomer binds to the replacement base PreQ1.</text>
</comment>
<evidence type="ECO:0000259" key="6">
    <source>
        <dbReference type="Pfam" id="PF01702"/>
    </source>
</evidence>
<dbReference type="PANTHER" id="PTHR46499:SF1">
    <property type="entry name" value="QUEUINE TRNA-RIBOSYLTRANSFERASE"/>
    <property type="match status" value="1"/>
</dbReference>
<comment type="function">
    <text evidence="5">Catalyzes the base-exchange of a guanine (G) residue with the queuine precursor 7-aminomethyl-7-deazaguanine (PreQ1) at position 34 (anticodon wobble position) in tRNAs with GU(N) anticodons (tRNA-Asp, -Asn, -His and -Tyr). Catalysis occurs through a double-displacement mechanism. The nucleophile active site attacks the C1' of nucleotide 34 to detach the guanine base from the RNA, forming a covalent enzyme-RNA intermediate. The proton acceptor active site deprotonates the incoming PreQ1, allowing a nucleophilic attack on the C1' of the ribose to form the product. After dissociation, two additional enzymatic reactions on the tRNA convert PreQ1 to queuine (Q), resulting in the hypermodified nucleoside queuosine (7-(((4,5-cis-dihydroxy-2-cyclopenten-1-yl)amino)methyl)-7-deazaguanosine).</text>
</comment>
<gene>
    <name evidence="5" type="primary">tgt</name>
    <name evidence="7" type="ORF">C0601_13285</name>
</gene>
<feature type="binding site" evidence="5">
    <location>
        <position position="317"/>
    </location>
    <ligand>
        <name>Zn(2+)</name>
        <dbReference type="ChEBI" id="CHEBI:29105"/>
    </ligand>
</feature>
<dbReference type="InterPro" id="IPR002616">
    <property type="entry name" value="tRNA_ribo_trans-like"/>
</dbReference>
<keyword evidence="2 5" id="KW-0808">Transferase</keyword>
<dbReference type="GO" id="GO:0046872">
    <property type="term" value="F:metal ion binding"/>
    <property type="evidence" value="ECO:0007669"/>
    <property type="project" value="UniProtKB-KW"/>
</dbReference>
<keyword evidence="5" id="KW-0862">Zinc</keyword>
<dbReference type="SUPFAM" id="SSF51713">
    <property type="entry name" value="tRNA-guanine transglycosylase"/>
    <property type="match status" value="1"/>
</dbReference>
<dbReference type="HAMAP" id="MF_00168">
    <property type="entry name" value="Q_tRNA_Tgt"/>
    <property type="match status" value="1"/>
</dbReference>
<keyword evidence="5" id="KW-0479">Metal-binding</keyword>
<accession>A0A2N5Z9J4</accession>
<keyword evidence="1 5" id="KW-0328">Glycosyltransferase</keyword>
<organism evidence="7 8">
    <name type="scientific">Muiribacterium halophilum</name>
    <dbReference type="NCBI Taxonomy" id="2053465"/>
    <lineage>
        <taxon>Bacteria</taxon>
        <taxon>Candidatus Muiribacteriota</taxon>
        <taxon>Candidatus Muiribacteriia</taxon>
        <taxon>Candidatus Muiribacteriales</taxon>
        <taxon>Candidatus Muiribacteriaceae</taxon>
        <taxon>Candidatus Muiribacterium</taxon>
    </lineage>
</organism>
<dbReference type="EC" id="2.4.2.29" evidence="5"/>
<feature type="binding site" evidence="5">
    <location>
        <position position="197"/>
    </location>
    <ligand>
        <name>substrate</name>
    </ligand>
</feature>
<dbReference type="InterPro" id="IPR004803">
    <property type="entry name" value="TGT"/>
</dbReference>
<feature type="binding site" evidence="5">
    <location>
        <position position="314"/>
    </location>
    <ligand>
        <name>Zn(2+)</name>
        <dbReference type="ChEBI" id="CHEBI:29105"/>
    </ligand>
</feature>
<feature type="binding site" evidence="5">
    <location>
        <position position="312"/>
    </location>
    <ligand>
        <name>Zn(2+)</name>
        <dbReference type="ChEBI" id="CHEBI:29105"/>
    </ligand>
</feature>
<evidence type="ECO:0000256" key="1">
    <source>
        <dbReference type="ARBA" id="ARBA00022676"/>
    </source>
</evidence>
<comment type="similarity">
    <text evidence="5">Belongs to the queuine tRNA-ribosyltransferase family.</text>
</comment>
<feature type="binding site" evidence="5">
    <location>
        <position position="154"/>
    </location>
    <ligand>
        <name>substrate</name>
    </ligand>
</feature>
<keyword evidence="5" id="KW-0671">Queuosine biosynthesis</keyword>
<feature type="active site" description="Nucleophile" evidence="5">
    <location>
        <position position="274"/>
    </location>
</feature>
<dbReference type="InterPro" id="IPR050076">
    <property type="entry name" value="ArchSynthase1/Queuine_TRR"/>
</dbReference>